<keyword evidence="3" id="KW-0808">Transferase</keyword>
<dbReference type="RefSeq" id="WP_165396793.1">
    <property type="nucleotide sequence ID" value="NZ_SGWV01000010.1"/>
</dbReference>
<reference evidence="3 4" key="1">
    <citation type="submission" date="2019-02" db="EMBL/GenBank/DDBJ databases">
        <title>Genomic Encyclopedia of Type Strains, Phase IV (KMG-IV): sequencing the most valuable type-strain genomes for metagenomic binning, comparative biology and taxonomic classification.</title>
        <authorList>
            <person name="Goeker M."/>
        </authorList>
    </citation>
    <scope>NUCLEOTIDE SEQUENCE [LARGE SCALE GENOMIC DNA]</scope>
    <source>
        <strain evidence="3 4">DSM 10617</strain>
    </source>
</reference>
<dbReference type="EMBL" id="SGWV01000010">
    <property type="protein sequence ID" value="RZS52976.1"/>
    <property type="molecule type" value="Genomic_DNA"/>
</dbReference>
<dbReference type="InterPro" id="IPR028098">
    <property type="entry name" value="Glyco_trans_4-like_N"/>
</dbReference>
<dbReference type="GO" id="GO:0016757">
    <property type="term" value="F:glycosyltransferase activity"/>
    <property type="evidence" value="ECO:0007669"/>
    <property type="project" value="UniProtKB-ARBA"/>
</dbReference>
<dbReference type="Gene3D" id="3.40.50.2000">
    <property type="entry name" value="Glycogen Phosphorylase B"/>
    <property type="match status" value="2"/>
</dbReference>
<evidence type="ECO:0000313" key="3">
    <source>
        <dbReference type="EMBL" id="RZS52976.1"/>
    </source>
</evidence>
<proteinExistence type="predicted"/>
<evidence type="ECO:0000313" key="4">
    <source>
        <dbReference type="Proteomes" id="UP000293433"/>
    </source>
</evidence>
<evidence type="ECO:0000259" key="1">
    <source>
        <dbReference type="Pfam" id="PF00534"/>
    </source>
</evidence>
<dbReference type="Pfam" id="PF13439">
    <property type="entry name" value="Glyco_transf_4"/>
    <property type="match status" value="1"/>
</dbReference>
<dbReference type="InterPro" id="IPR001296">
    <property type="entry name" value="Glyco_trans_1"/>
</dbReference>
<sequence>MRVLHVVDSLEFGGLERVVTDLAIEQKRIGHEVAVFSLQSTTGLVGELEAAGVPVLIGHKQGTADLKLLRLLRQTVRERRIEVVHSHDFVPNYHAAVALWGMLWRKPLLVSTTHNMGMRLSNARLRRLYRWSLRHTAGVAMVGRQVYDKFVGEGYVDASRAVTVLNGIPVERFGWTPERRERARAAIGVSGDELLIGAVGRLVELKNHRLLIDQMPALLDCEPRARLVIVGSGPLHDELQTRIDQLGLAGKVRLLGQRRDVADLTVGFDVFALPSRTEGLSIALLEAAANRLAIVATDVGGNPEIVRDGETGLLVPVDDGSALMEALLRLLDDPSLRVRLAASASAWVREHGSVATLARSYDAFYQLRPT</sequence>
<dbReference type="Pfam" id="PF00534">
    <property type="entry name" value="Glycos_transf_1"/>
    <property type="match status" value="1"/>
</dbReference>
<evidence type="ECO:0000259" key="2">
    <source>
        <dbReference type="Pfam" id="PF13439"/>
    </source>
</evidence>
<dbReference type="AlphaFoldDB" id="A0A4Q7LET3"/>
<accession>A0A4Q7LET3</accession>
<organism evidence="3 4">
    <name type="scientific">Sphaerotilus mobilis</name>
    <dbReference type="NCBI Taxonomy" id="47994"/>
    <lineage>
        <taxon>Bacteria</taxon>
        <taxon>Pseudomonadati</taxon>
        <taxon>Pseudomonadota</taxon>
        <taxon>Betaproteobacteria</taxon>
        <taxon>Burkholderiales</taxon>
        <taxon>Sphaerotilaceae</taxon>
        <taxon>Sphaerotilus</taxon>
    </lineage>
</organism>
<dbReference type="Proteomes" id="UP000293433">
    <property type="component" value="Unassembled WGS sequence"/>
</dbReference>
<name>A0A4Q7LET3_9BURK</name>
<dbReference type="PANTHER" id="PTHR12526:SF636">
    <property type="entry name" value="BLL3647 PROTEIN"/>
    <property type="match status" value="1"/>
</dbReference>
<feature type="domain" description="Glycosyl transferase family 1" evidence="1">
    <location>
        <begin position="180"/>
        <end position="344"/>
    </location>
</feature>
<dbReference type="SUPFAM" id="SSF53756">
    <property type="entry name" value="UDP-Glycosyltransferase/glycogen phosphorylase"/>
    <property type="match status" value="1"/>
</dbReference>
<protein>
    <submittedName>
        <fullName evidence="3">Glycosyltransferase involved in cell wall biosynthesis</fullName>
    </submittedName>
</protein>
<comment type="caution">
    <text evidence="3">The sequence shown here is derived from an EMBL/GenBank/DDBJ whole genome shotgun (WGS) entry which is preliminary data.</text>
</comment>
<dbReference type="PANTHER" id="PTHR12526">
    <property type="entry name" value="GLYCOSYLTRANSFERASE"/>
    <property type="match status" value="1"/>
</dbReference>
<keyword evidence="4" id="KW-1185">Reference proteome</keyword>
<feature type="domain" description="Glycosyltransferase subfamily 4-like N-terminal" evidence="2">
    <location>
        <begin position="12"/>
        <end position="172"/>
    </location>
</feature>
<gene>
    <name evidence="3" type="ORF">EV685_2598</name>
</gene>